<reference evidence="2 3" key="1">
    <citation type="submission" date="2024-03" db="EMBL/GenBank/DDBJ databases">
        <title>Adaptation during the transition from Ophiocordyceps entomopathogen to insect associate is accompanied by gene loss and intensified selection.</title>
        <authorList>
            <person name="Ward C.M."/>
            <person name="Onetto C.A."/>
            <person name="Borneman A.R."/>
        </authorList>
    </citation>
    <scope>NUCLEOTIDE SEQUENCE [LARGE SCALE GENOMIC DNA]</scope>
    <source>
        <strain evidence="2">AWRI1</strain>
        <tissue evidence="2">Single Adult Female</tissue>
    </source>
</reference>
<accession>A0AAN9TIT0</accession>
<evidence type="ECO:0000256" key="1">
    <source>
        <dbReference type="SAM" id="MobiDB-lite"/>
    </source>
</evidence>
<organism evidence="2 3">
    <name type="scientific">Parthenolecanium corni</name>
    <dbReference type="NCBI Taxonomy" id="536013"/>
    <lineage>
        <taxon>Eukaryota</taxon>
        <taxon>Metazoa</taxon>
        <taxon>Ecdysozoa</taxon>
        <taxon>Arthropoda</taxon>
        <taxon>Hexapoda</taxon>
        <taxon>Insecta</taxon>
        <taxon>Pterygota</taxon>
        <taxon>Neoptera</taxon>
        <taxon>Paraneoptera</taxon>
        <taxon>Hemiptera</taxon>
        <taxon>Sternorrhyncha</taxon>
        <taxon>Coccoidea</taxon>
        <taxon>Coccidae</taxon>
        <taxon>Parthenolecanium</taxon>
    </lineage>
</organism>
<keyword evidence="3" id="KW-1185">Reference proteome</keyword>
<name>A0AAN9TIT0_9HEMI</name>
<proteinExistence type="predicted"/>
<feature type="region of interest" description="Disordered" evidence="1">
    <location>
        <begin position="44"/>
        <end position="82"/>
    </location>
</feature>
<comment type="caution">
    <text evidence="2">The sequence shown here is derived from an EMBL/GenBank/DDBJ whole genome shotgun (WGS) entry which is preliminary data.</text>
</comment>
<evidence type="ECO:0000313" key="3">
    <source>
        <dbReference type="Proteomes" id="UP001367676"/>
    </source>
</evidence>
<dbReference type="AlphaFoldDB" id="A0AAN9TIT0"/>
<dbReference type="EMBL" id="JBBCAQ010000022">
    <property type="protein sequence ID" value="KAK7590770.1"/>
    <property type="molecule type" value="Genomic_DNA"/>
</dbReference>
<evidence type="ECO:0000313" key="2">
    <source>
        <dbReference type="EMBL" id="KAK7590770.1"/>
    </source>
</evidence>
<sequence>MSGYNDDHGQRFHASYNFDVGQDELNFQTFGDASQVYDSNPYLNPANSPSFQGNIFTPAENIGTPYSGTENFDDEPPLLEGE</sequence>
<protein>
    <submittedName>
        <fullName evidence="2">Uncharacterized protein</fullName>
    </submittedName>
</protein>
<feature type="compositionally biased region" description="Acidic residues" evidence="1">
    <location>
        <begin position="71"/>
        <end position="82"/>
    </location>
</feature>
<feature type="compositionally biased region" description="Polar residues" evidence="1">
    <location>
        <begin position="44"/>
        <end position="55"/>
    </location>
</feature>
<gene>
    <name evidence="2" type="ORF">V9T40_002383</name>
</gene>
<dbReference type="Proteomes" id="UP001367676">
    <property type="component" value="Unassembled WGS sequence"/>
</dbReference>